<comment type="caution">
    <text evidence="2">The sequence shown here is derived from an EMBL/GenBank/DDBJ whole genome shotgun (WGS) entry which is preliminary data.</text>
</comment>
<feature type="compositionally biased region" description="Basic residues" evidence="1">
    <location>
        <begin position="326"/>
        <end position="335"/>
    </location>
</feature>
<proteinExistence type="predicted"/>
<feature type="compositionally biased region" description="Polar residues" evidence="1">
    <location>
        <begin position="600"/>
        <end position="624"/>
    </location>
</feature>
<dbReference type="OrthoDB" id="5430111at2759"/>
<feature type="compositionally biased region" description="Basic and acidic residues" evidence="1">
    <location>
        <begin position="168"/>
        <end position="178"/>
    </location>
</feature>
<feature type="region of interest" description="Disordered" evidence="1">
    <location>
        <begin position="578"/>
        <end position="660"/>
    </location>
</feature>
<feature type="compositionally biased region" description="Basic and acidic residues" evidence="1">
    <location>
        <begin position="532"/>
        <end position="548"/>
    </location>
</feature>
<organism evidence="2 3">
    <name type="scientific">Imshaugia aleurites</name>
    <dbReference type="NCBI Taxonomy" id="172621"/>
    <lineage>
        <taxon>Eukaryota</taxon>
        <taxon>Fungi</taxon>
        <taxon>Dikarya</taxon>
        <taxon>Ascomycota</taxon>
        <taxon>Pezizomycotina</taxon>
        <taxon>Lecanoromycetes</taxon>
        <taxon>OSLEUM clade</taxon>
        <taxon>Lecanoromycetidae</taxon>
        <taxon>Lecanorales</taxon>
        <taxon>Lecanorineae</taxon>
        <taxon>Parmeliaceae</taxon>
        <taxon>Imshaugia</taxon>
    </lineage>
</organism>
<feature type="compositionally biased region" description="Polar residues" evidence="1">
    <location>
        <begin position="76"/>
        <end position="88"/>
    </location>
</feature>
<evidence type="ECO:0000256" key="1">
    <source>
        <dbReference type="SAM" id="MobiDB-lite"/>
    </source>
</evidence>
<feature type="compositionally biased region" description="Low complexity" evidence="1">
    <location>
        <begin position="640"/>
        <end position="660"/>
    </location>
</feature>
<gene>
    <name evidence="2" type="ORF">IMSHALPRED_007185</name>
</gene>
<feature type="compositionally biased region" description="Basic and acidic residues" evidence="1">
    <location>
        <begin position="59"/>
        <end position="71"/>
    </location>
</feature>
<feature type="compositionally biased region" description="Basic and acidic residues" evidence="1">
    <location>
        <begin position="244"/>
        <end position="263"/>
    </location>
</feature>
<sequence>MTRPRNNRRVVTSDSEPDLDSDSDRSTDHVNATKQSSGRLSSDPKSSIGRDSNDSSEYDAGHASDDCKSDELGDTSGKTYDETSNGSSNKKDSSPGHTTIRPGTDTPCPIGGSKTVKRNAYTRDIDPHNIISPSSLSPNKVVPSQDHHEPPGKRQRLTRGHGRSVNYDMKHHPMDDVLRPNFSAKRRMKMKQIPEVSSESDSEVNETPSRKDISSDPRRRRSSRNTHRSEKPNYSAKFHPLDQMLKDLKKDGSSKESCKKSNDSDSNSTPTLDLNKDVSRVFELGYETTSISPDRRRSVRVSLSKATPPNYDMKYHVMDSTLRPKAATKRLKSKIHSTTSSESPSNLASSTKPPTNQQTKASKLSSIECSISPETHLDASVTPDMSQLQNPYLNQTSLEWSAIEEIDRRVYLLQKGAPLHGNTLPQDWTHDVVKKALSNEDTFDEFDSGEGIELLKTRYESVRLGLQKFFGSKLEPVNKNDWTIFRTEGFDVYDTKRGKKYWRHLRNSIMEGAKTSSGSGILWDAAETAENMTHDRSNEPQTRKPEVKPKKRKSRVDIAIAVHEDLPGRTPLVKKIVSMNPASPGTDIPKENLEGDGSVEHSSQVEMNTTRARQQHEAISTPSTGRVGRRGSATSATPPRRSLFGGPLGSSSPSDLRTTG</sequence>
<keyword evidence="3" id="KW-1185">Reference proteome</keyword>
<evidence type="ECO:0000313" key="2">
    <source>
        <dbReference type="EMBL" id="CAF9927323.1"/>
    </source>
</evidence>
<dbReference type="EMBL" id="CAJPDT010000046">
    <property type="protein sequence ID" value="CAF9927323.1"/>
    <property type="molecule type" value="Genomic_DNA"/>
</dbReference>
<reference evidence="2" key="1">
    <citation type="submission" date="2021-03" db="EMBL/GenBank/DDBJ databases">
        <authorList>
            <person name="Tagirdzhanova G."/>
        </authorList>
    </citation>
    <scope>NUCLEOTIDE SEQUENCE</scope>
</reference>
<accession>A0A8H3IQ51</accession>
<evidence type="ECO:0000313" key="3">
    <source>
        <dbReference type="Proteomes" id="UP000664534"/>
    </source>
</evidence>
<feature type="compositionally biased region" description="Basic residues" evidence="1">
    <location>
        <begin position="153"/>
        <end position="162"/>
    </location>
</feature>
<dbReference type="Proteomes" id="UP000664534">
    <property type="component" value="Unassembled WGS sequence"/>
</dbReference>
<dbReference type="AlphaFoldDB" id="A0A8H3IQ51"/>
<feature type="region of interest" description="Disordered" evidence="1">
    <location>
        <begin position="1"/>
        <end position="279"/>
    </location>
</feature>
<feature type="compositionally biased region" description="Basic and acidic residues" evidence="1">
    <location>
        <begin position="208"/>
        <end position="217"/>
    </location>
</feature>
<feature type="region of interest" description="Disordered" evidence="1">
    <location>
        <begin position="531"/>
        <end position="555"/>
    </location>
</feature>
<feature type="region of interest" description="Disordered" evidence="1">
    <location>
        <begin position="326"/>
        <end position="364"/>
    </location>
</feature>
<protein>
    <submittedName>
        <fullName evidence="2">Uncharacterized protein</fullName>
    </submittedName>
</protein>
<feature type="compositionally biased region" description="Polar residues" evidence="1">
    <location>
        <begin position="29"/>
        <end position="45"/>
    </location>
</feature>
<name>A0A8H3IQ51_9LECA</name>
<feature type="compositionally biased region" description="Polar residues" evidence="1">
    <location>
        <begin position="336"/>
        <end position="364"/>
    </location>
</feature>